<dbReference type="RefSeq" id="WP_108400160.1">
    <property type="nucleotide sequence ID" value="NZ_CP045611.1"/>
</dbReference>
<name>A0A6G4LLL0_9ENTR</name>
<dbReference type="EMBL" id="JAAJSZ010000010">
    <property type="protein sequence ID" value="NGE61301.1"/>
    <property type="molecule type" value="Genomic_DNA"/>
</dbReference>
<accession>A0A6G4LLL0</accession>
<organism evidence="1">
    <name type="scientific">Enterobacter hormaechei</name>
    <dbReference type="NCBI Taxonomy" id="158836"/>
    <lineage>
        <taxon>Bacteria</taxon>
        <taxon>Pseudomonadati</taxon>
        <taxon>Pseudomonadota</taxon>
        <taxon>Gammaproteobacteria</taxon>
        <taxon>Enterobacterales</taxon>
        <taxon>Enterobacteriaceae</taxon>
        <taxon>Enterobacter</taxon>
        <taxon>Enterobacter cloacae complex</taxon>
    </lineage>
</organism>
<evidence type="ECO:0000313" key="1">
    <source>
        <dbReference type="EMBL" id="NGE61301.1"/>
    </source>
</evidence>
<comment type="caution">
    <text evidence="1">The sequence shown here is derived from an EMBL/GenBank/DDBJ whole genome shotgun (WGS) entry which is preliminary data.</text>
</comment>
<gene>
    <name evidence="1" type="ORF">G5638_19430</name>
</gene>
<dbReference type="AlphaFoldDB" id="A0A6G4LLL0"/>
<protein>
    <submittedName>
        <fullName evidence="1">Uncharacterized protein</fullName>
    </submittedName>
</protein>
<sequence length="66" mass="7332">MGLKIYGNNFSGSEVGYQFKTEMKMTCQQCKHEEIVKGNLIEDVKCPACGGNDLVFETSAPQQEVK</sequence>
<proteinExistence type="predicted"/>
<reference evidence="1" key="1">
    <citation type="submission" date="2020-02" db="EMBL/GenBank/DDBJ databases">
        <title>WGS of Carbapenem-Resistant Entrobacteriaceae.</title>
        <authorList>
            <person name="Tokajian S."/>
            <person name="El Chaar M."/>
            <person name="El Khoury M."/>
        </authorList>
    </citation>
    <scope>NUCLEOTIDE SEQUENCE</scope>
    <source>
        <strain evidence="1">EHM_24</strain>
    </source>
</reference>